<sequence length="108" mass="11524">MRATETAKTKSRLAAFGAEGREAKQDSQAADGWRGIGRFSATRSATMQLHVRYGHTHSTKVLDGVWSVGCVSHRLGVVARSKSDGAVAMPSTRALLGSIDSRTQGPLR</sequence>
<gene>
    <name evidence="2" type="ORF">TsFJ059_008606</name>
</gene>
<protein>
    <submittedName>
        <fullName evidence="2">Uncharacterized protein</fullName>
    </submittedName>
</protein>
<organism evidence="2 3">
    <name type="scientific">Trichoderma semiorbis</name>
    <dbReference type="NCBI Taxonomy" id="1491008"/>
    <lineage>
        <taxon>Eukaryota</taxon>
        <taxon>Fungi</taxon>
        <taxon>Dikarya</taxon>
        <taxon>Ascomycota</taxon>
        <taxon>Pezizomycotina</taxon>
        <taxon>Sordariomycetes</taxon>
        <taxon>Hypocreomycetidae</taxon>
        <taxon>Hypocreales</taxon>
        <taxon>Hypocreaceae</taxon>
        <taxon>Trichoderma</taxon>
    </lineage>
</organism>
<dbReference type="EMBL" id="JAIMJC010000006">
    <property type="protein sequence ID" value="KAH0523630.1"/>
    <property type="molecule type" value="Genomic_DNA"/>
</dbReference>
<reference evidence="2 3" key="1">
    <citation type="submission" date="2021-08" db="EMBL/GenBank/DDBJ databases">
        <title>The highly contiguous genome resource for Trichoderma semiorbis FJ059, a fungal antagonistic to plant pathogens.</title>
        <authorList>
            <person name="Liu T."/>
        </authorList>
    </citation>
    <scope>NUCLEOTIDE SEQUENCE [LARGE SCALE GENOMIC DNA]</scope>
    <source>
        <strain evidence="2 3">FJ059</strain>
    </source>
</reference>
<comment type="caution">
    <text evidence="2">The sequence shown here is derived from an EMBL/GenBank/DDBJ whole genome shotgun (WGS) entry which is preliminary data.</text>
</comment>
<evidence type="ECO:0000256" key="1">
    <source>
        <dbReference type="SAM" id="MobiDB-lite"/>
    </source>
</evidence>
<feature type="region of interest" description="Disordered" evidence="1">
    <location>
        <begin position="1"/>
        <end position="21"/>
    </location>
</feature>
<proteinExistence type="predicted"/>
<name>A0A9P8HA73_9HYPO</name>
<keyword evidence="3" id="KW-1185">Reference proteome</keyword>
<evidence type="ECO:0000313" key="2">
    <source>
        <dbReference type="EMBL" id="KAH0523630.1"/>
    </source>
</evidence>
<dbReference type="Proteomes" id="UP000826573">
    <property type="component" value="Unassembled WGS sequence"/>
</dbReference>
<accession>A0A9P8HA73</accession>
<dbReference type="AlphaFoldDB" id="A0A9P8HA73"/>
<evidence type="ECO:0000313" key="3">
    <source>
        <dbReference type="Proteomes" id="UP000826573"/>
    </source>
</evidence>